<dbReference type="FunFam" id="3.40.50.2000:FF:000066">
    <property type="entry name" value="UDP-glucuronosyltransferase 1-1"/>
    <property type="match status" value="3"/>
</dbReference>
<evidence type="ECO:0000256" key="4">
    <source>
        <dbReference type="ARBA" id="ARBA00022676"/>
    </source>
</evidence>
<dbReference type="Pfam" id="PF00201">
    <property type="entry name" value="UDPGT"/>
    <property type="match status" value="3"/>
</dbReference>
<keyword evidence="8" id="KW-0256">Endoplasmic reticulum</keyword>
<evidence type="ECO:0000313" key="15">
    <source>
        <dbReference type="Proteomes" id="UP001295444"/>
    </source>
</evidence>
<comment type="subcellular location">
    <subcellularLocation>
        <location evidence="1">Endoplasmic reticulum membrane</location>
        <topology evidence="1">Single-pass membrane protein</topology>
    </subcellularLocation>
</comment>
<evidence type="ECO:0000256" key="8">
    <source>
        <dbReference type="ARBA" id="ARBA00022824"/>
    </source>
</evidence>
<evidence type="ECO:0000256" key="2">
    <source>
        <dbReference type="ARBA" id="ARBA00009995"/>
    </source>
</evidence>
<gene>
    <name evidence="14" type="ORF">PECUL_23A011533</name>
</gene>
<evidence type="ECO:0000256" key="3">
    <source>
        <dbReference type="ARBA" id="ARBA00012544"/>
    </source>
</evidence>
<keyword evidence="11" id="KW-0325">Glycoprotein</keyword>
<dbReference type="PANTHER" id="PTHR48043:SF161">
    <property type="entry name" value="UDP GLUCURONOSYLTRANSFERASE FAMILY 1 MEMBER A1"/>
    <property type="match status" value="1"/>
</dbReference>
<keyword evidence="6 12" id="KW-0812">Transmembrane</keyword>
<evidence type="ECO:0000256" key="6">
    <source>
        <dbReference type="ARBA" id="ARBA00022692"/>
    </source>
</evidence>
<dbReference type="EMBL" id="OW240918">
    <property type="protein sequence ID" value="CAH2306301.1"/>
    <property type="molecule type" value="Genomic_DNA"/>
</dbReference>
<keyword evidence="10 12" id="KW-0472">Membrane</keyword>
<evidence type="ECO:0000256" key="12">
    <source>
        <dbReference type="SAM" id="Phobius"/>
    </source>
</evidence>
<evidence type="ECO:0000256" key="7">
    <source>
        <dbReference type="ARBA" id="ARBA00022729"/>
    </source>
</evidence>
<evidence type="ECO:0000256" key="10">
    <source>
        <dbReference type="ARBA" id="ARBA00023136"/>
    </source>
</evidence>
<evidence type="ECO:0000313" key="14">
    <source>
        <dbReference type="EMBL" id="CAH2306301.1"/>
    </source>
</evidence>
<evidence type="ECO:0000256" key="11">
    <source>
        <dbReference type="ARBA" id="ARBA00023180"/>
    </source>
</evidence>
<keyword evidence="4" id="KW-0328">Glycosyltransferase</keyword>
<dbReference type="InterPro" id="IPR050271">
    <property type="entry name" value="UDP-glycosyltransferase"/>
</dbReference>
<dbReference type="InterPro" id="IPR002213">
    <property type="entry name" value="UDP_glucos_trans"/>
</dbReference>
<dbReference type="FunFam" id="3.40.50.2000:FF:000001">
    <property type="entry name" value="UDP-glucuronosyltransferase"/>
    <property type="match status" value="1"/>
</dbReference>
<protein>
    <recommendedName>
        <fullName evidence="3">glucuronosyltransferase</fullName>
        <ecNumber evidence="3">2.4.1.17</ecNumber>
    </recommendedName>
</protein>
<dbReference type="SUPFAM" id="SSF53756">
    <property type="entry name" value="UDP-Glycosyltransferase/glycogen phosphorylase"/>
    <property type="match status" value="3"/>
</dbReference>
<keyword evidence="5" id="KW-0808">Transferase</keyword>
<keyword evidence="15" id="KW-1185">Reference proteome</keyword>
<dbReference type="Gene3D" id="3.40.50.2000">
    <property type="entry name" value="Glycogen Phosphorylase B"/>
    <property type="match status" value="4"/>
</dbReference>
<dbReference type="EC" id="2.4.1.17" evidence="3"/>
<feature type="signal peptide" evidence="13">
    <location>
        <begin position="1"/>
        <end position="27"/>
    </location>
</feature>
<comment type="similarity">
    <text evidence="2">Belongs to the UDP-glycosyltransferase family.</text>
</comment>
<evidence type="ECO:0000256" key="9">
    <source>
        <dbReference type="ARBA" id="ARBA00022989"/>
    </source>
</evidence>
<dbReference type="GO" id="GO:0005789">
    <property type="term" value="C:endoplasmic reticulum membrane"/>
    <property type="evidence" value="ECO:0007669"/>
    <property type="project" value="UniProtKB-SubCell"/>
</dbReference>
<dbReference type="PROSITE" id="PS00375">
    <property type="entry name" value="UDPGT"/>
    <property type="match status" value="1"/>
</dbReference>
<dbReference type="InterPro" id="IPR035595">
    <property type="entry name" value="UDP_glycos_trans_CS"/>
</dbReference>
<dbReference type="PANTHER" id="PTHR48043">
    <property type="entry name" value="EG:EG0003.4 PROTEIN-RELATED"/>
    <property type="match status" value="1"/>
</dbReference>
<dbReference type="GO" id="GO:0015020">
    <property type="term" value="F:glucuronosyltransferase activity"/>
    <property type="evidence" value="ECO:0007669"/>
    <property type="project" value="UniProtKB-EC"/>
</dbReference>
<dbReference type="CDD" id="cd03784">
    <property type="entry name" value="GT1_Gtf-like"/>
    <property type="match status" value="1"/>
</dbReference>
<keyword evidence="9 12" id="KW-1133">Transmembrane helix</keyword>
<name>A0AAD1SN16_PELCU</name>
<sequence>MASCCVSLCVMTPAVILSFNFLTLVEAGKLLVVPVDGSHWLSMRAVVDLLGQRGHHIKVVAPEHNMHLGSSQNYEIINYPVSYSQTQLESHFISFINEAFTQASFSQRFQRIREKIKEGSVLMMDACTRLLNNSQLIQSLQESAFDAVLTDPALPCGQILAEHLSLPSIFFLRAIPCHLDAKASQCPLPLSYVPRLFTSFTDRMTFHERLINFFIDQSMHFICDAFYSPFQKLISQYLQKDVSLQEILSHAAIWLMREDFVFEFPKPVMPNMVHIGGINCAQRKPLTKSFGSTTECGGNEQRPTSFPGGRLFEKIKVFKCRELGIYSIGQPKSSYIRYKESSNALPRLSQRCSLLHRRHQKGEMLQVATRECVKGPNQTNLIAIYEEFHIIVALKQKHMRLYNYEYDNAPKPLHEDANMYFAAICMSLIELCNGIPCGGDNCVEKTPISQLAVFTFRHGQVMLYWFHWISQPLVVVHLEAFKLFCTSEIRIWEERSYSDFCLHIKSLISQIKAGKLLVVPMDGSHWLSMRAVLELLHQRGHHVVVVAPESTIHVSNSPSYELKLYPVSFSQAQMKKSISSFSSEVFIPRPFLQKLQKIRDNLKQGAALMMDTCIHLLNNSHLIQFLEESSFDAIFTDPMLPCGQILSQHLVVPSIYFMSGIPCNLDSKASKSPLPLSYVPQMSTGLTDHMTFTERMKNILYGPALSIFCNDVFFPYQELASKFLKKEVILEELLSHGAIWLMRQDFVLNFPKPVMPQMVFIGGINCVKTKPLTKESYCHDTWTWTMDDILVEGLDGVNTGKLLKTLLYPRDHDFNMLHPATFSSPSHTHSSYQGLLGGAGAIAGKLLVVPIDGSHWLSMRDVLDLLHQRGHHVVVIAPESIIHVRSSPSYHLKLYPVSISQAQMKKHISSFTFESFTPRPLLQKLQKIRENLKEGAEIMMDTCIHMLNNSHLIQFLEESSFDAIFTDPMLPCGQILAERLTVPSIYFMHGIPCNLDTKASKCPLPLSYVPQMSTGLTDHMTFTQRVKNILFELVMNIFCNDVYVPYQEIASKFLKKEVILEEILSHGAIWLMRQDFVLEFPRPVMPKMVFIGGINCGETKTLNKEFEQLVNSSGEHGFVVFSLGSMVSEIPIDRATDIAKALGSIPQKVIWRYTGKVPSNLAENTHLVKWLPQNDLLAHPKARAFITHAGSHGIYEAICNAVPVVMLPLFGDQMDNAVRIESRGAGVTLNVLDMTSEDLSNALKNVIENPSYKKNIERLSALHLDRPIHPLDLAVYWVEFVMRHKGAPHLRPAAHDLNFFQYHSLDVIGFLLLVIITTLFISLKCSCMVFRRCCGRRSSPKSKSKSKSKPE</sequence>
<accession>A0AAD1SN16</accession>
<feature type="transmembrane region" description="Helical" evidence="12">
    <location>
        <begin position="1307"/>
        <end position="1330"/>
    </location>
</feature>
<feature type="chain" id="PRO_5042080484" description="glucuronosyltransferase" evidence="13">
    <location>
        <begin position="28"/>
        <end position="1351"/>
    </location>
</feature>
<evidence type="ECO:0000256" key="13">
    <source>
        <dbReference type="SAM" id="SignalP"/>
    </source>
</evidence>
<keyword evidence="7 13" id="KW-0732">Signal</keyword>
<evidence type="ECO:0000256" key="1">
    <source>
        <dbReference type="ARBA" id="ARBA00004389"/>
    </source>
</evidence>
<evidence type="ECO:0000256" key="5">
    <source>
        <dbReference type="ARBA" id="ARBA00022679"/>
    </source>
</evidence>
<organism evidence="14 15">
    <name type="scientific">Pelobates cultripes</name>
    <name type="common">Western spadefoot toad</name>
    <dbReference type="NCBI Taxonomy" id="61616"/>
    <lineage>
        <taxon>Eukaryota</taxon>
        <taxon>Metazoa</taxon>
        <taxon>Chordata</taxon>
        <taxon>Craniata</taxon>
        <taxon>Vertebrata</taxon>
        <taxon>Euteleostomi</taxon>
        <taxon>Amphibia</taxon>
        <taxon>Batrachia</taxon>
        <taxon>Anura</taxon>
        <taxon>Pelobatoidea</taxon>
        <taxon>Pelobatidae</taxon>
        <taxon>Pelobates</taxon>
    </lineage>
</organism>
<reference evidence="14" key="1">
    <citation type="submission" date="2022-03" db="EMBL/GenBank/DDBJ databases">
        <authorList>
            <person name="Alioto T."/>
            <person name="Alioto T."/>
            <person name="Gomez Garrido J."/>
        </authorList>
    </citation>
    <scope>NUCLEOTIDE SEQUENCE</scope>
</reference>
<dbReference type="Proteomes" id="UP001295444">
    <property type="component" value="Chromosome 07"/>
</dbReference>
<proteinExistence type="inferred from homology"/>